<evidence type="ECO:0000256" key="5">
    <source>
        <dbReference type="ARBA" id="ARBA00022705"/>
    </source>
</evidence>
<dbReference type="GO" id="GO:0006261">
    <property type="term" value="P:DNA-templated DNA replication"/>
    <property type="evidence" value="ECO:0007669"/>
    <property type="project" value="TreeGrafter"/>
</dbReference>
<dbReference type="Pfam" id="PF09115">
    <property type="entry name" value="DNApol3-delta_C"/>
    <property type="match status" value="1"/>
</dbReference>
<dbReference type="AlphaFoldDB" id="A0A9D1TLE2"/>
<keyword evidence="6" id="KW-0239">DNA-directed DNA polymerase</keyword>
<reference evidence="9" key="1">
    <citation type="journal article" date="2021" name="PeerJ">
        <title>Extensive microbial diversity within the chicken gut microbiome revealed by metagenomics and culture.</title>
        <authorList>
            <person name="Gilroy R."/>
            <person name="Ravi A."/>
            <person name="Getino M."/>
            <person name="Pursley I."/>
            <person name="Horton D.L."/>
            <person name="Alikhan N.F."/>
            <person name="Baker D."/>
            <person name="Gharbi K."/>
            <person name="Hall N."/>
            <person name="Watson M."/>
            <person name="Adriaenssens E.M."/>
            <person name="Foster-Nyarko E."/>
            <person name="Jarju S."/>
            <person name="Secka A."/>
            <person name="Antonio M."/>
            <person name="Oren A."/>
            <person name="Chaudhuri R.R."/>
            <person name="La Ragione R."/>
            <person name="Hildebrand F."/>
            <person name="Pallen M.J."/>
        </authorList>
    </citation>
    <scope>NUCLEOTIDE SEQUENCE</scope>
    <source>
        <strain evidence="9">5790</strain>
    </source>
</reference>
<gene>
    <name evidence="9" type="ORF">H9900_03370</name>
</gene>
<evidence type="ECO:0000256" key="3">
    <source>
        <dbReference type="ARBA" id="ARBA00022679"/>
    </source>
</evidence>
<evidence type="ECO:0000259" key="8">
    <source>
        <dbReference type="Pfam" id="PF09115"/>
    </source>
</evidence>
<dbReference type="PANTHER" id="PTHR11669:SF8">
    <property type="entry name" value="DNA POLYMERASE III SUBUNIT DELTA"/>
    <property type="match status" value="1"/>
</dbReference>
<comment type="caution">
    <text evidence="9">The sequence shown here is derived from an EMBL/GenBank/DDBJ whole genome shotgun (WGS) entry which is preliminary data.</text>
</comment>
<evidence type="ECO:0000256" key="1">
    <source>
        <dbReference type="ARBA" id="ARBA00012417"/>
    </source>
</evidence>
<sequence length="331" mass="36295">MTKPSEYFKDLCGHEAVKRQLEAAVSSGRIGHAYIFSGPSGVGRYTAALAFAGAVVGTDKENHPDIITVTNELYSVKSKSDSILVETIGEMRRDIFIKPYSAAHKVYIIPKADTMNAASQNKLLKVLEEPPSYCTMILIAENKSKLLPTVLSRTSEISFSPLPAGDVADYLMSRLGAAADKAAACAAISGGSIGQAKLILKNSSVISLRDEAIEKVIALKSSKNRVIFELAKFIKDNKNDIDYILTILRSIFDDAVHLKLGLTEKLANIDKRGELSEFAGRITSRSAVNLLDITAKYEKVFKSNANFRISAFCISCEYWEELHGRNYRSTI</sequence>
<evidence type="ECO:0000256" key="7">
    <source>
        <dbReference type="ARBA" id="ARBA00049244"/>
    </source>
</evidence>
<dbReference type="InterPro" id="IPR027417">
    <property type="entry name" value="P-loop_NTPase"/>
</dbReference>
<dbReference type="GO" id="GO:0003677">
    <property type="term" value="F:DNA binding"/>
    <property type="evidence" value="ECO:0007669"/>
    <property type="project" value="InterPro"/>
</dbReference>
<feature type="domain" description="DNA polymerase III delta subunit C-terminal" evidence="8">
    <location>
        <begin position="208"/>
        <end position="303"/>
    </location>
</feature>
<dbReference type="Gene3D" id="3.40.50.300">
    <property type="entry name" value="P-loop containing nucleotide triphosphate hydrolases"/>
    <property type="match status" value="1"/>
</dbReference>
<comment type="catalytic activity">
    <reaction evidence="7">
        <text>DNA(n) + a 2'-deoxyribonucleoside 5'-triphosphate = DNA(n+1) + diphosphate</text>
        <dbReference type="Rhea" id="RHEA:22508"/>
        <dbReference type="Rhea" id="RHEA-COMP:17339"/>
        <dbReference type="Rhea" id="RHEA-COMP:17340"/>
        <dbReference type="ChEBI" id="CHEBI:33019"/>
        <dbReference type="ChEBI" id="CHEBI:61560"/>
        <dbReference type="ChEBI" id="CHEBI:173112"/>
        <dbReference type="EC" id="2.7.7.7"/>
    </reaction>
</comment>
<dbReference type="PANTHER" id="PTHR11669">
    <property type="entry name" value="REPLICATION FACTOR C / DNA POLYMERASE III GAMMA-TAU SUBUNIT"/>
    <property type="match status" value="1"/>
</dbReference>
<evidence type="ECO:0000256" key="6">
    <source>
        <dbReference type="ARBA" id="ARBA00022932"/>
    </source>
</evidence>
<accession>A0A9D1TLE2</accession>
<dbReference type="GO" id="GO:0009360">
    <property type="term" value="C:DNA polymerase III complex"/>
    <property type="evidence" value="ECO:0007669"/>
    <property type="project" value="InterPro"/>
</dbReference>
<dbReference type="InterPro" id="IPR015199">
    <property type="entry name" value="DNA_pol_III_delta_C"/>
</dbReference>
<dbReference type="EC" id="2.7.7.7" evidence="1"/>
<keyword evidence="3" id="KW-0808">Transferase</keyword>
<dbReference type="SUPFAM" id="SSF52540">
    <property type="entry name" value="P-loop containing nucleoside triphosphate hydrolases"/>
    <property type="match status" value="1"/>
</dbReference>
<keyword evidence="4" id="KW-0548">Nucleotidyltransferase</keyword>
<dbReference type="EMBL" id="DXIJ01000065">
    <property type="protein sequence ID" value="HIV85832.1"/>
    <property type="molecule type" value="Genomic_DNA"/>
</dbReference>
<organism evidence="9 10">
    <name type="scientific">Candidatus Monoglobus merdigallinarum</name>
    <dbReference type="NCBI Taxonomy" id="2838698"/>
    <lineage>
        <taxon>Bacteria</taxon>
        <taxon>Bacillati</taxon>
        <taxon>Bacillota</taxon>
        <taxon>Clostridia</taxon>
        <taxon>Monoglobales</taxon>
        <taxon>Monoglobaceae</taxon>
        <taxon>Monoglobus</taxon>
    </lineage>
</organism>
<dbReference type="Pfam" id="PF13177">
    <property type="entry name" value="DNA_pol3_delta2"/>
    <property type="match status" value="1"/>
</dbReference>
<evidence type="ECO:0000313" key="10">
    <source>
        <dbReference type="Proteomes" id="UP000824162"/>
    </source>
</evidence>
<keyword evidence="5" id="KW-0235">DNA replication</keyword>
<evidence type="ECO:0000256" key="4">
    <source>
        <dbReference type="ARBA" id="ARBA00022695"/>
    </source>
</evidence>
<protein>
    <recommendedName>
        <fullName evidence="2">DNA polymerase III subunit delta'</fullName>
        <ecNumber evidence="1">2.7.7.7</ecNumber>
    </recommendedName>
</protein>
<name>A0A9D1TLE2_9FIRM</name>
<evidence type="ECO:0000313" key="9">
    <source>
        <dbReference type="EMBL" id="HIV85832.1"/>
    </source>
</evidence>
<proteinExistence type="predicted"/>
<dbReference type="InterPro" id="IPR050238">
    <property type="entry name" value="DNA_Rep/Repair_Clamp_Loader"/>
</dbReference>
<dbReference type="Proteomes" id="UP000824162">
    <property type="component" value="Unassembled WGS sequence"/>
</dbReference>
<evidence type="ECO:0000256" key="2">
    <source>
        <dbReference type="ARBA" id="ARBA00014363"/>
    </source>
</evidence>
<reference evidence="9" key="2">
    <citation type="submission" date="2021-04" db="EMBL/GenBank/DDBJ databases">
        <authorList>
            <person name="Gilroy R."/>
        </authorList>
    </citation>
    <scope>NUCLEOTIDE SEQUENCE</scope>
    <source>
        <strain evidence="9">5790</strain>
    </source>
</reference>
<dbReference type="GO" id="GO:0003887">
    <property type="term" value="F:DNA-directed DNA polymerase activity"/>
    <property type="evidence" value="ECO:0007669"/>
    <property type="project" value="UniProtKB-KW"/>
</dbReference>